<dbReference type="Gene3D" id="3.30.420.40">
    <property type="match status" value="2"/>
</dbReference>
<evidence type="ECO:0000313" key="3">
    <source>
        <dbReference type="Proteomes" id="UP001501599"/>
    </source>
</evidence>
<organism evidence="2 3">
    <name type="scientific">Agrococcus versicolor</name>
    <dbReference type="NCBI Taxonomy" id="501482"/>
    <lineage>
        <taxon>Bacteria</taxon>
        <taxon>Bacillati</taxon>
        <taxon>Actinomycetota</taxon>
        <taxon>Actinomycetes</taxon>
        <taxon>Micrococcales</taxon>
        <taxon>Microbacteriaceae</taxon>
        <taxon>Agrococcus</taxon>
    </lineage>
</organism>
<dbReference type="Pfam" id="PF00480">
    <property type="entry name" value="ROK"/>
    <property type="match status" value="1"/>
</dbReference>
<proteinExistence type="inferred from homology"/>
<dbReference type="PANTHER" id="PTHR18964">
    <property type="entry name" value="ROK (REPRESSOR, ORF, KINASE) FAMILY"/>
    <property type="match status" value="1"/>
</dbReference>
<sequence>MPKHLSTGSGVVLDLIRSGEATTRAELVERLGWSRVTIGRRLDELLEPGIVVRSGQQDSRGGRPAEEFAVKADSGVLLAMDIGSSHTKVGVTDLVSTVLSEDEADIGLFDGPDDIFDWAMQVFEHLLVGHGRSMSDVRGIGIGVPGPVDSRTGVLGSPQLDPRWDDVVIARYLGSLMPDVVVAVDRDVNILAVGESRLAWQEHRDLVVVKAGIGVGCAFVLDGQVLRGARGGAGQLSAPLRERLSEPLRRLETVASGGTVRDELTRAGARIRTSADIVGLVDAGDEDAIAALEEIGEVIGYAIADVVGLLNPSAVVIGGNLAEAGERFIGAIRRAIFGASHVFSRQGLVVERSRLGAKAGVRGASLLAQDALFDADRISRITRRRAGG</sequence>
<gene>
    <name evidence="2" type="ORF">GCM10009846_28470</name>
</gene>
<dbReference type="PANTHER" id="PTHR18964:SF173">
    <property type="entry name" value="GLUCOKINASE"/>
    <property type="match status" value="1"/>
</dbReference>
<dbReference type="InterPro" id="IPR043129">
    <property type="entry name" value="ATPase_NBD"/>
</dbReference>
<keyword evidence="3" id="KW-1185">Reference proteome</keyword>
<comment type="similarity">
    <text evidence="1">Belongs to the ROK (NagC/XylR) family.</text>
</comment>
<dbReference type="RefSeq" id="WP_344344752.1">
    <property type="nucleotide sequence ID" value="NZ_BAAAQT010000008.1"/>
</dbReference>
<dbReference type="Gene3D" id="1.10.10.10">
    <property type="entry name" value="Winged helix-like DNA-binding domain superfamily/Winged helix DNA-binding domain"/>
    <property type="match status" value="1"/>
</dbReference>
<comment type="caution">
    <text evidence="2">The sequence shown here is derived from an EMBL/GenBank/DDBJ whole genome shotgun (WGS) entry which is preliminary data.</text>
</comment>
<reference evidence="2 3" key="1">
    <citation type="journal article" date="2019" name="Int. J. Syst. Evol. Microbiol.">
        <title>The Global Catalogue of Microorganisms (GCM) 10K type strain sequencing project: providing services to taxonomists for standard genome sequencing and annotation.</title>
        <authorList>
            <consortium name="The Broad Institute Genomics Platform"/>
            <consortium name="The Broad Institute Genome Sequencing Center for Infectious Disease"/>
            <person name="Wu L."/>
            <person name="Ma J."/>
        </authorList>
    </citation>
    <scope>NUCLEOTIDE SEQUENCE [LARGE SCALE GENOMIC DNA]</scope>
    <source>
        <strain evidence="2 3">JCM 16026</strain>
    </source>
</reference>
<dbReference type="InterPro" id="IPR036390">
    <property type="entry name" value="WH_DNA-bd_sf"/>
</dbReference>
<evidence type="ECO:0000313" key="2">
    <source>
        <dbReference type="EMBL" id="GAA2176085.1"/>
    </source>
</evidence>
<dbReference type="SUPFAM" id="SSF53067">
    <property type="entry name" value="Actin-like ATPase domain"/>
    <property type="match status" value="1"/>
</dbReference>
<dbReference type="InterPro" id="IPR000600">
    <property type="entry name" value="ROK"/>
</dbReference>
<evidence type="ECO:0000256" key="1">
    <source>
        <dbReference type="ARBA" id="ARBA00006479"/>
    </source>
</evidence>
<dbReference type="SUPFAM" id="SSF46785">
    <property type="entry name" value="Winged helix' DNA-binding domain"/>
    <property type="match status" value="1"/>
</dbReference>
<name>A0ABN3AXL9_9MICO</name>
<dbReference type="EMBL" id="BAAAQT010000008">
    <property type="protein sequence ID" value="GAA2176085.1"/>
    <property type="molecule type" value="Genomic_DNA"/>
</dbReference>
<accession>A0ABN3AXL9</accession>
<dbReference type="Proteomes" id="UP001501599">
    <property type="component" value="Unassembled WGS sequence"/>
</dbReference>
<protein>
    <submittedName>
        <fullName evidence="2">ROK family protein</fullName>
    </submittedName>
</protein>
<dbReference type="InterPro" id="IPR036388">
    <property type="entry name" value="WH-like_DNA-bd_sf"/>
</dbReference>